<keyword evidence="1" id="KW-0812">Transmembrane</keyword>
<feature type="transmembrane region" description="Helical" evidence="1">
    <location>
        <begin position="113"/>
        <end position="137"/>
    </location>
</feature>
<comment type="caution">
    <text evidence="2">The sequence shown here is derived from an EMBL/GenBank/DDBJ whole genome shotgun (WGS) entry which is preliminary data.</text>
</comment>
<dbReference type="AlphaFoldDB" id="A0A917F8Q7"/>
<reference evidence="2" key="1">
    <citation type="journal article" date="2014" name="Int. J. Syst. Evol. Microbiol.">
        <title>Complete genome sequence of Corynebacterium casei LMG S-19264T (=DSM 44701T), isolated from a smear-ripened cheese.</title>
        <authorList>
            <consortium name="US DOE Joint Genome Institute (JGI-PGF)"/>
            <person name="Walter F."/>
            <person name="Albersmeier A."/>
            <person name="Kalinowski J."/>
            <person name="Ruckert C."/>
        </authorList>
    </citation>
    <scope>NUCLEOTIDE SEQUENCE</scope>
    <source>
        <strain evidence="2">CGMCC 1.15254</strain>
    </source>
</reference>
<accession>A0A917F8Q7</accession>
<keyword evidence="1" id="KW-0472">Membrane</keyword>
<evidence type="ECO:0000313" key="3">
    <source>
        <dbReference type="Proteomes" id="UP000632498"/>
    </source>
</evidence>
<name>A0A917F8Q7_9PROT</name>
<evidence type="ECO:0000256" key="1">
    <source>
        <dbReference type="SAM" id="Phobius"/>
    </source>
</evidence>
<protein>
    <submittedName>
        <fullName evidence="2">Uncharacterized protein</fullName>
    </submittedName>
</protein>
<organism evidence="2 3">
    <name type="scientific">Terasakiella brassicae</name>
    <dbReference type="NCBI Taxonomy" id="1634917"/>
    <lineage>
        <taxon>Bacteria</taxon>
        <taxon>Pseudomonadati</taxon>
        <taxon>Pseudomonadota</taxon>
        <taxon>Alphaproteobacteria</taxon>
        <taxon>Rhodospirillales</taxon>
        <taxon>Terasakiellaceae</taxon>
        <taxon>Terasakiella</taxon>
    </lineage>
</organism>
<dbReference type="RefSeq" id="WP_188661906.1">
    <property type="nucleotide sequence ID" value="NZ_BMHV01000004.1"/>
</dbReference>
<evidence type="ECO:0000313" key="2">
    <source>
        <dbReference type="EMBL" id="GGF57045.1"/>
    </source>
</evidence>
<keyword evidence="3" id="KW-1185">Reference proteome</keyword>
<keyword evidence="1" id="KW-1133">Transmembrane helix</keyword>
<sequence>MVAFLAALPAIFAAMKGAVDLFDVGKQVVEDIKGESVNARSPDELREEVDKLSEPEQAQFMERMKSELAFYETITNRLSVQGGHLDAEILNAIPPQARAQVALMRMTTRPWAVRWMVIAVVLPPLAIVGVNSLIAAYNVVNAAFGPLSAPLGLIEMGDVLNSLYEQMVGWAAAVIMTYMGMREVGKAVGRKDSVSVDDITGSLSRFVGNVKQVFR</sequence>
<dbReference type="Proteomes" id="UP000632498">
    <property type="component" value="Unassembled WGS sequence"/>
</dbReference>
<proteinExistence type="predicted"/>
<gene>
    <name evidence="2" type="ORF">GCM10011332_08100</name>
</gene>
<dbReference type="EMBL" id="BMHV01000004">
    <property type="protein sequence ID" value="GGF57045.1"/>
    <property type="molecule type" value="Genomic_DNA"/>
</dbReference>
<reference evidence="2" key="2">
    <citation type="submission" date="2020-09" db="EMBL/GenBank/DDBJ databases">
        <authorList>
            <person name="Sun Q."/>
            <person name="Zhou Y."/>
        </authorList>
    </citation>
    <scope>NUCLEOTIDE SEQUENCE</scope>
    <source>
        <strain evidence="2">CGMCC 1.15254</strain>
    </source>
</reference>